<dbReference type="SUPFAM" id="SSF48452">
    <property type="entry name" value="TPR-like"/>
    <property type="match status" value="1"/>
</dbReference>
<accession>A0A0B1PAJ3</accession>
<evidence type="ECO:0000313" key="3">
    <source>
        <dbReference type="EMBL" id="KHJ35712.1"/>
    </source>
</evidence>
<dbReference type="STRING" id="52586.A0A0B1PAJ3"/>
<dbReference type="EMBL" id="JNVN01000293">
    <property type="protein sequence ID" value="KHJ35712.1"/>
    <property type="molecule type" value="Genomic_DNA"/>
</dbReference>
<organism evidence="3 4">
    <name type="scientific">Uncinula necator</name>
    <name type="common">Grape powdery mildew</name>
    <dbReference type="NCBI Taxonomy" id="52586"/>
    <lineage>
        <taxon>Eukaryota</taxon>
        <taxon>Fungi</taxon>
        <taxon>Dikarya</taxon>
        <taxon>Ascomycota</taxon>
        <taxon>Pezizomycotina</taxon>
        <taxon>Leotiomycetes</taxon>
        <taxon>Erysiphales</taxon>
        <taxon>Erysiphaceae</taxon>
        <taxon>Erysiphe</taxon>
    </lineage>
</organism>
<sequence>MASKPECKQPDEEECDKHTAAKDKLRFSAAEEESLLIESNKHKTSANELFAKSEYDDAIDAYTEALSICPNYLDYEVAVLNSNIAACYLKLKKWKEATSSATSALERLQKMMENIDKEHENVAEGKLESETNEQYETIISAGAAKAQDTSNIGKRKTDIERIKTKAFMRRARANCEIGSWSALQSALDDYNILSKMINLSPADRRFVQRQLDLLPSQTKAAQDKEIGDLMGQLKNIGNGILKPFGLSTDNFQLQKDEKTGSYSMNFNQNSSGS</sequence>
<evidence type="ECO:0000256" key="1">
    <source>
        <dbReference type="PROSITE-ProRule" id="PRU00339"/>
    </source>
</evidence>
<keyword evidence="1" id="KW-0802">TPR repeat</keyword>
<comment type="caution">
    <text evidence="3">The sequence shown here is derived from an EMBL/GenBank/DDBJ whole genome shotgun (WGS) entry which is preliminary data.</text>
</comment>
<dbReference type="HOGENOM" id="CLU_058463_1_0_1"/>
<dbReference type="Gene3D" id="1.25.40.10">
    <property type="entry name" value="Tetratricopeptide repeat domain"/>
    <property type="match status" value="1"/>
</dbReference>
<dbReference type="InterPro" id="IPR019734">
    <property type="entry name" value="TPR_rpt"/>
</dbReference>
<dbReference type="SMART" id="SM00028">
    <property type="entry name" value="TPR"/>
    <property type="match status" value="2"/>
</dbReference>
<gene>
    <name evidence="3" type="ORF">EV44_g1169</name>
</gene>
<dbReference type="PROSITE" id="PS50005">
    <property type="entry name" value="TPR"/>
    <property type="match status" value="1"/>
</dbReference>
<dbReference type="PANTHER" id="PTHR46014:SF1">
    <property type="entry name" value="TETRATRICOPEPTIDE REPEAT PROTEIN 1"/>
    <property type="match status" value="1"/>
</dbReference>
<reference evidence="3 4" key="1">
    <citation type="journal article" date="2014" name="BMC Genomics">
        <title>Adaptive genomic structural variation in the grape powdery mildew pathogen, Erysiphe necator.</title>
        <authorList>
            <person name="Jones L."/>
            <person name="Riaz S."/>
            <person name="Morales-Cruz A."/>
            <person name="Amrine K.C."/>
            <person name="McGuire B."/>
            <person name="Gubler W.D."/>
            <person name="Walker M.A."/>
            <person name="Cantu D."/>
        </authorList>
    </citation>
    <scope>NUCLEOTIDE SEQUENCE [LARGE SCALE GENOMIC DNA]</scope>
    <source>
        <strain evidence="4">c</strain>
    </source>
</reference>
<dbReference type="PANTHER" id="PTHR46014">
    <property type="entry name" value="TETRATRICOPEPTIDE REPEAT PROTEIN 1"/>
    <property type="match status" value="1"/>
</dbReference>
<dbReference type="InterPro" id="IPR052769">
    <property type="entry name" value="TPR_domain_protein"/>
</dbReference>
<protein>
    <submittedName>
        <fullName evidence="3">Putative tetratricopeptide repeat protein 1</fullName>
    </submittedName>
</protein>
<dbReference type="InterPro" id="IPR011990">
    <property type="entry name" value="TPR-like_helical_dom_sf"/>
</dbReference>
<dbReference type="OMA" id="KSAIDDC"/>
<proteinExistence type="predicted"/>
<name>A0A0B1PAJ3_UNCNE</name>
<evidence type="ECO:0000256" key="2">
    <source>
        <dbReference type="SAM" id="MobiDB-lite"/>
    </source>
</evidence>
<keyword evidence="4" id="KW-1185">Reference proteome</keyword>
<feature type="repeat" description="TPR" evidence="1">
    <location>
        <begin position="39"/>
        <end position="72"/>
    </location>
</feature>
<dbReference type="Proteomes" id="UP000030854">
    <property type="component" value="Unassembled WGS sequence"/>
</dbReference>
<dbReference type="AlphaFoldDB" id="A0A0B1PAJ3"/>
<feature type="region of interest" description="Disordered" evidence="2">
    <location>
        <begin position="1"/>
        <end position="20"/>
    </location>
</feature>
<evidence type="ECO:0000313" key="4">
    <source>
        <dbReference type="Proteomes" id="UP000030854"/>
    </source>
</evidence>